<dbReference type="EMBL" id="JAFNEN010000894">
    <property type="protein sequence ID" value="KAG8176333.1"/>
    <property type="molecule type" value="Genomic_DNA"/>
</dbReference>
<feature type="region of interest" description="Disordered" evidence="1">
    <location>
        <begin position="27"/>
        <end position="161"/>
    </location>
</feature>
<dbReference type="AlphaFoldDB" id="A0AAV6TWZ3"/>
<sequence length="336" mass="35066">MKSVRCRWTIRKKWIRKSIRWKWTTRRGYGNPLDIPPGQGYGSPLGGSGPSGGSGSPLSGSGPSGGGSGNPLGGVGPSGGGSGNPLDGSGPPGLAYGNLVGGSGPPGGGYGNPLSGSGPPGGYGNPLSGSGPSGGGYGNPLSGSGLSGGGSGNPLGGVGPSEEDLEIHWWKWTTRISIWKSSRGKWTARRRIWKSLGKSGILEGDGSLDSSGGSEPLRGGGYEDPFDGTGPLGKSRKESHMVKMVHRRKRSSERKRIFGHIIKATEPPLPDRDLSFLKSLIQQLQEQSQATSTSCRWKSSYCDDCSWHIFSNTCAENYAASDLLWVERQGILEKIG</sequence>
<feature type="compositionally biased region" description="Gly residues" evidence="1">
    <location>
        <begin position="99"/>
        <end position="111"/>
    </location>
</feature>
<gene>
    <name evidence="2" type="ORF">JTE90_011897</name>
</gene>
<proteinExistence type="predicted"/>
<accession>A0AAV6TWZ3</accession>
<feature type="compositionally biased region" description="Gly residues" evidence="1">
    <location>
        <begin position="39"/>
        <end position="55"/>
    </location>
</feature>
<feature type="region of interest" description="Disordered" evidence="1">
    <location>
        <begin position="203"/>
        <end position="246"/>
    </location>
</feature>
<evidence type="ECO:0000313" key="3">
    <source>
        <dbReference type="Proteomes" id="UP000827092"/>
    </source>
</evidence>
<name>A0AAV6TWZ3_9ARAC</name>
<reference evidence="2 3" key="1">
    <citation type="journal article" date="2022" name="Nat. Ecol. Evol.">
        <title>A masculinizing supergene underlies an exaggerated male reproductive morph in a spider.</title>
        <authorList>
            <person name="Hendrickx F."/>
            <person name="De Corte Z."/>
            <person name="Sonet G."/>
            <person name="Van Belleghem S.M."/>
            <person name="Kostlbacher S."/>
            <person name="Vangestel C."/>
        </authorList>
    </citation>
    <scope>NUCLEOTIDE SEQUENCE [LARGE SCALE GENOMIC DNA]</scope>
    <source>
        <strain evidence="2">W744_W776</strain>
    </source>
</reference>
<dbReference type="Proteomes" id="UP000827092">
    <property type="component" value="Unassembled WGS sequence"/>
</dbReference>
<feature type="compositionally biased region" description="Low complexity" evidence="1">
    <location>
        <begin position="203"/>
        <end position="215"/>
    </location>
</feature>
<evidence type="ECO:0000256" key="1">
    <source>
        <dbReference type="SAM" id="MobiDB-lite"/>
    </source>
</evidence>
<feature type="compositionally biased region" description="Gly residues" evidence="1">
    <location>
        <begin position="62"/>
        <end position="83"/>
    </location>
</feature>
<feature type="compositionally biased region" description="Low complexity" evidence="1">
    <location>
        <begin position="84"/>
        <end position="98"/>
    </location>
</feature>
<comment type="caution">
    <text evidence="2">The sequence shown here is derived from an EMBL/GenBank/DDBJ whole genome shotgun (WGS) entry which is preliminary data.</text>
</comment>
<organism evidence="2 3">
    <name type="scientific">Oedothorax gibbosus</name>
    <dbReference type="NCBI Taxonomy" id="931172"/>
    <lineage>
        <taxon>Eukaryota</taxon>
        <taxon>Metazoa</taxon>
        <taxon>Ecdysozoa</taxon>
        <taxon>Arthropoda</taxon>
        <taxon>Chelicerata</taxon>
        <taxon>Arachnida</taxon>
        <taxon>Araneae</taxon>
        <taxon>Araneomorphae</taxon>
        <taxon>Entelegynae</taxon>
        <taxon>Araneoidea</taxon>
        <taxon>Linyphiidae</taxon>
        <taxon>Erigoninae</taxon>
        <taxon>Oedothorax</taxon>
    </lineage>
</organism>
<keyword evidence="3" id="KW-1185">Reference proteome</keyword>
<evidence type="ECO:0000313" key="2">
    <source>
        <dbReference type="EMBL" id="KAG8176333.1"/>
    </source>
</evidence>
<feature type="compositionally biased region" description="Gly residues" evidence="1">
    <location>
        <begin position="145"/>
        <end position="159"/>
    </location>
</feature>
<protein>
    <submittedName>
        <fullName evidence="2">Uncharacterized protein</fullName>
    </submittedName>
</protein>